<feature type="binding site" evidence="6">
    <location>
        <position position="29"/>
    </location>
    <ligand>
        <name>substrate</name>
    </ligand>
</feature>
<comment type="subunit">
    <text evidence="6">Homodecamer.</text>
</comment>
<dbReference type="Proteomes" id="UP001596455">
    <property type="component" value="Unassembled WGS sequence"/>
</dbReference>
<comment type="pathway">
    <text evidence="6">Carbohydrate metabolism; D-ribose degradation; D-ribose 5-phosphate from beta-D-ribopyranose: step 1/2.</text>
</comment>
<dbReference type="PANTHER" id="PTHR37831">
    <property type="entry name" value="D-RIBOSE PYRANASE"/>
    <property type="match status" value="1"/>
</dbReference>
<dbReference type="EC" id="5.4.99.62" evidence="2 6"/>
<dbReference type="PANTHER" id="PTHR37831:SF1">
    <property type="entry name" value="D-RIBOSE PYRANASE"/>
    <property type="match status" value="1"/>
</dbReference>
<feature type="active site" description="Proton donor" evidence="6">
    <location>
        <position position="21"/>
    </location>
</feature>
<evidence type="ECO:0000313" key="8">
    <source>
        <dbReference type="Proteomes" id="UP001596455"/>
    </source>
</evidence>
<accession>A0ABW2Q5V4</accession>
<evidence type="ECO:0000256" key="5">
    <source>
        <dbReference type="ARBA" id="ARBA00023277"/>
    </source>
</evidence>
<dbReference type="EMBL" id="JBHTCQ010000001">
    <property type="protein sequence ID" value="MFC7404312.1"/>
    <property type="molecule type" value="Genomic_DNA"/>
</dbReference>
<keyword evidence="5 6" id="KW-0119">Carbohydrate metabolism</keyword>
<gene>
    <name evidence="6 7" type="primary">rbsD</name>
    <name evidence="7" type="ORF">ACFQQL_04255</name>
</gene>
<organism evidence="7 8">
    <name type="scientific">Georgenia alba</name>
    <dbReference type="NCBI Taxonomy" id="2233858"/>
    <lineage>
        <taxon>Bacteria</taxon>
        <taxon>Bacillati</taxon>
        <taxon>Actinomycetota</taxon>
        <taxon>Actinomycetes</taxon>
        <taxon>Micrococcales</taxon>
        <taxon>Bogoriellaceae</taxon>
        <taxon>Georgenia</taxon>
    </lineage>
</organism>
<feature type="binding site" evidence="6">
    <location>
        <begin position="121"/>
        <end position="123"/>
    </location>
    <ligand>
        <name>substrate</name>
    </ligand>
</feature>
<dbReference type="SUPFAM" id="SSF102546">
    <property type="entry name" value="RbsD-like"/>
    <property type="match status" value="1"/>
</dbReference>
<comment type="function">
    <text evidence="6">Catalyzes the interconversion of beta-pyran and beta-furan forms of D-ribose.</text>
</comment>
<comment type="catalytic activity">
    <reaction evidence="1 6">
        <text>beta-D-ribopyranose = beta-D-ribofuranose</text>
        <dbReference type="Rhea" id="RHEA:25432"/>
        <dbReference type="ChEBI" id="CHEBI:27476"/>
        <dbReference type="ChEBI" id="CHEBI:47002"/>
        <dbReference type="EC" id="5.4.99.62"/>
    </reaction>
</comment>
<dbReference type="Gene3D" id="3.40.1650.10">
    <property type="entry name" value="RbsD-like domain"/>
    <property type="match status" value="1"/>
</dbReference>
<feature type="binding site" evidence="6">
    <location>
        <position position="99"/>
    </location>
    <ligand>
        <name>substrate</name>
    </ligand>
</feature>
<evidence type="ECO:0000256" key="1">
    <source>
        <dbReference type="ARBA" id="ARBA00000223"/>
    </source>
</evidence>
<comment type="subcellular location">
    <subcellularLocation>
        <location evidence="6">Cytoplasm</location>
    </subcellularLocation>
</comment>
<evidence type="ECO:0000256" key="3">
    <source>
        <dbReference type="ARBA" id="ARBA00022490"/>
    </source>
</evidence>
<protein>
    <recommendedName>
        <fullName evidence="2 6">D-ribose pyranase</fullName>
        <ecNumber evidence="2 6">5.4.99.62</ecNumber>
    </recommendedName>
</protein>
<dbReference type="InterPro" id="IPR023750">
    <property type="entry name" value="RbsD-like_sf"/>
</dbReference>
<sequence>MRKTPTTIHPQLSRILSELGHTDELFVADAGLPIPSGVERVDLAYRKGAPAFLDVLDVILDEIVVEGAVMPAEVAEASPEMLRAVQDRLAPLEVVLVPHEQYKRRSHGARAVVRTGEYTSYANVALIAGVDY</sequence>
<keyword evidence="3 6" id="KW-0963">Cytoplasm</keyword>
<dbReference type="GO" id="GO:0062193">
    <property type="term" value="F:D-ribose pyranase activity"/>
    <property type="evidence" value="ECO:0007669"/>
    <property type="project" value="UniProtKB-EC"/>
</dbReference>
<evidence type="ECO:0000313" key="7">
    <source>
        <dbReference type="EMBL" id="MFC7404312.1"/>
    </source>
</evidence>
<comment type="similarity">
    <text evidence="6">Belongs to the RbsD / FucU family. RbsD subfamily.</text>
</comment>
<keyword evidence="8" id="KW-1185">Reference proteome</keyword>
<keyword evidence="4 6" id="KW-0413">Isomerase</keyword>
<reference evidence="8" key="1">
    <citation type="journal article" date="2019" name="Int. J. Syst. Evol. Microbiol.">
        <title>The Global Catalogue of Microorganisms (GCM) 10K type strain sequencing project: providing services to taxonomists for standard genome sequencing and annotation.</title>
        <authorList>
            <consortium name="The Broad Institute Genomics Platform"/>
            <consortium name="The Broad Institute Genome Sequencing Center for Infectious Disease"/>
            <person name="Wu L."/>
            <person name="Ma J."/>
        </authorList>
    </citation>
    <scope>NUCLEOTIDE SEQUENCE [LARGE SCALE GENOMIC DNA]</scope>
    <source>
        <strain evidence="8">JCM 1490</strain>
    </source>
</reference>
<dbReference type="NCBIfam" id="NF008761">
    <property type="entry name" value="PRK11797.1"/>
    <property type="match status" value="1"/>
</dbReference>
<dbReference type="RefSeq" id="WP_382391580.1">
    <property type="nucleotide sequence ID" value="NZ_JBHTCQ010000001.1"/>
</dbReference>
<dbReference type="Pfam" id="PF05025">
    <property type="entry name" value="RbsD_FucU"/>
    <property type="match status" value="1"/>
</dbReference>
<evidence type="ECO:0000256" key="6">
    <source>
        <dbReference type="HAMAP-Rule" id="MF_01661"/>
    </source>
</evidence>
<name>A0ABW2Q5V4_9MICO</name>
<evidence type="ECO:0000256" key="2">
    <source>
        <dbReference type="ARBA" id="ARBA00012862"/>
    </source>
</evidence>
<proteinExistence type="inferred from homology"/>
<comment type="caution">
    <text evidence="7">The sequence shown here is derived from an EMBL/GenBank/DDBJ whole genome shotgun (WGS) entry which is preliminary data.</text>
</comment>
<dbReference type="InterPro" id="IPR023064">
    <property type="entry name" value="D-ribose_pyranase"/>
</dbReference>
<dbReference type="InterPro" id="IPR007721">
    <property type="entry name" value="RbsD_FucU"/>
</dbReference>
<evidence type="ECO:0000256" key="4">
    <source>
        <dbReference type="ARBA" id="ARBA00023235"/>
    </source>
</evidence>
<dbReference type="HAMAP" id="MF_01661">
    <property type="entry name" value="D_rib_pyranase"/>
    <property type="match status" value="1"/>
</dbReference>